<dbReference type="InterPro" id="IPR028082">
    <property type="entry name" value="Peripla_BP_I"/>
</dbReference>
<dbReference type="PANTHER" id="PTHR30036:SF7">
    <property type="entry name" value="ABC TRANSPORTER PERIPLASMIC-BINDING PROTEIN YPHF"/>
    <property type="match status" value="1"/>
</dbReference>
<evidence type="ECO:0000256" key="1">
    <source>
        <dbReference type="ARBA" id="ARBA00004196"/>
    </source>
</evidence>
<evidence type="ECO:0000256" key="4">
    <source>
        <dbReference type="SAM" id="SignalP"/>
    </source>
</evidence>
<organism evidence="6 7">
    <name type="scientific">Christensenella tenuis</name>
    <dbReference type="NCBI Taxonomy" id="2763033"/>
    <lineage>
        <taxon>Bacteria</taxon>
        <taxon>Bacillati</taxon>
        <taxon>Bacillota</taxon>
        <taxon>Clostridia</taxon>
        <taxon>Christensenellales</taxon>
        <taxon>Christensenellaceae</taxon>
        <taxon>Christensenella</taxon>
    </lineage>
</organism>
<feature type="compositionally biased region" description="Polar residues" evidence="3">
    <location>
        <begin position="25"/>
        <end position="34"/>
    </location>
</feature>
<dbReference type="Proteomes" id="UP000606889">
    <property type="component" value="Unassembled WGS sequence"/>
</dbReference>
<reference evidence="6 7" key="1">
    <citation type="submission" date="2020-08" db="EMBL/GenBank/DDBJ databases">
        <title>Genome public.</title>
        <authorList>
            <person name="Liu C."/>
            <person name="Sun Q."/>
        </authorList>
    </citation>
    <scope>NUCLEOTIDE SEQUENCE [LARGE SCALE GENOMIC DNA]</scope>
    <source>
        <strain evidence="6 7">NSJ-35</strain>
    </source>
</reference>
<evidence type="ECO:0000313" key="6">
    <source>
        <dbReference type="EMBL" id="MBC5647790.1"/>
    </source>
</evidence>
<evidence type="ECO:0000256" key="3">
    <source>
        <dbReference type="SAM" id="MobiDB-lite"/>
    </source>
</evidence>
<feature type="chain" id="PRO_5045400117" evidence="4">
    <location>
        <begin position="23"/>
        <end position="334"/>
    </location>
</feature>
<protein>
    <submittedName>
        <fullName evidence="6">Substrate-binding domain-containing protein</fullName>
    </submittedName>
</protein>
<sequence>MKKISLLLVVVLVLVFCFAATACSSTPPGQQLDTDNSEEDTSGDQKTAVASDQKYALVLHTLNSSFAATIGEGAKKAGEDLGVTVDVMGPTGNSSLDEQVSMIESCIAAGYDGIATVVWDEDGFTGTIEKAHAAGIPVIACNQDSDTSGADAFVGQALEESGYVLGKYMFGDVMGGSGKYIIGSLDPAQTALVLRIDGIKRAQEEFPDVELVDVIDYTDDLTQSYSIIENAYLANPDVKAFLGTDFNAEAIGTFIETNNLQGKLFGGGYDLTEGIIKHLNAGTLAVTINQEPFYQGYYPIIQLHMMNTTPYKAMDMITEAALVTPENVGDYPVQ</sequence>
<feature type="signal peptide" evidence="4">
    <location>
        <begin position="1"/>
        <end position="22"/>
    </location>
</feature>
<comment type="caution">
    <text evidence="6">The sequence shown here is derived from an EMBL/GenBank/DDBJ whole genome shotgun (WGS) entry which is preliminary data.</text>
</comment>
<dbReference type="SUPFAM" id="SSF53822">
    <property type="entry name" value="Periplasmic binding protein-like I"/>
    <property type="match status" value="1"/>
</dbReference>
<accession>A0ABR7EDD1</accession>
<dbReference type="Pfam" id="PF13407">
    <property type="entry name" value="Peripla_BP_4"/>
    <property type="match status" value="1"/>
</dbReference>
<comment type="similarity">
    <text evidence="2">Belongs to the bacterial solute-binding protein 2 family.</text>
</comment>
<dbReference type="PANTHER" id="PTHR30036">
    <property type="entry name" value="D-XYLOSE-BINDING PERIPLASMIC PROTEIN"/>
    <property type="match status" value="1"/>
</dbReference>
<evidence type="ECO:0000256" key="2">
    <source>
        <dbReference type="ARBA" id="ARBA00007639"/>
    </source>
</evidence>
<dbReference type="PROSITE" id="PS51257">
    <property type="entry name" value="PROKAR_LIPOPROTEIN"/>
    <property type="match status" value="1"/>
</dbReference>
<comment type="subcellular location">
    <subcellularLocation>
        <location evidence="1">Cell envelope</location>
    </subcellularLocation>
</comment>
<dbReference type="InterPro" id="IPR050555">
    <property type="entry name" value="Bact_Solute-Bind_Prot2"/>
</dbReference>
<evidence type="ECO:0000259" key="5">
    <source>
        <dbReference type="Pfam" id="PF13407"/>
    </source>
</evidence>
<dbReference type="InterPro" id="IPR025997">
    <property type="entry name" value="SBP_2_dom"/>
</dbReference>
<evidence type="ECO:0000313" key="7">
    <source>
        <dbReference type="Proteomes" id="UP000606889"/>
    </source>
</evidence>
<name>A0ABR7EDD1_9FIRM</name>
<proteinExistence type="inferred from homology"/>
<keyword evidence="7" id="KW-1185">Reference proteome</keyword>
<feature type="domain" description="Periplasmic binding protein" evidence="5">
    <location>
        <begin position="56"/>
        <end position="300"/>
    </location>
</feature>
<dbReference type="Gene3D" id="3.40.50.2300">
    <property type="match status" value="2"/>
</dbReference>
<dbReference type="RefSeq" id="WP_186857303.1">
    <property type="nucleotide sequence ID" value="NZ_JACOON010000002.1"/>
</dbReference>
<feature type="region of interest" description="Disordered" evidence="3">
    <location>
        <begin position="25"/>
        <end position="45"/>
    </location>
</feature>
<gene>
    <name evidence="6" type="ORF">H8S18_05535</name>
</gene>
<dbReference type="EMBL" id="JACOON010000002">
    <property type="protein sequence ID" value="MBC5647790.1"/>
    <property type="molecule type" value="Genomic_DNA"/>
</dbReference>
<keyword evidence="4" id="KW-0732">Signal</keyword>